<accession>A0A6C0FBA8</accession>
<feature type="transmembrane region" description="Helical" evidence="1">
    <location>
        <begin position="143"/>
        <end position="166"/>
    </location>
</feature>
<evidence type="ECO:0000313" key="2">
    <source>
        <dbReference type="EMBL" id="QHT37170.1"/>
    </source>
</evidence>
<name>A0A6C0FBA8_9ZZZZ</name>
<feature type="transmembrane region" description="Helical" evidence="1">
    <location>
        <begin position="57"/>
        <end position="77"/>
    </location>
</feature>
<feature type="transmembrane region" description="Helical" evidence="1">
    <location>
        <begin position="6"/>
        <end position="22"/>
    </location>
</feature>
<keyword evidence="1" id="KW-0812">Transmembrane</keyword>
<organism evidence="2">
    <name type="scientific">viral metagenome</name>
    <dbReference type="NCBI Taxonomy" id="1070528"/>
    <lineage>
        <taxon>unclassified sequences</taxon>
        <taxon>metagenomes</taxon>
        <taxon>organismal metagenomes</taxon>
    </lineage>
</organism>
<feature type="transmembrane region" description="Helical" evidence="1">
    <location>
        <begin position="178"/>
        <end position="197"/>
    </location>
</feature>
<dbReference type="AlphaFoldDB" id="A0A6C0FBA8"/>
<proteinExistence type="predicted"/>
<keyword evidence="1" id="KW-0472">Membrane</keyword>
<reference evidence="2" key="1">
    <citation type="journal article" date="2020" name="Nature">
        <title>Giant virus diversity and host interactions through global metagenomics.</title>
        <authorList>
            <person name="Schulz F."/>
            <person name="Roux S."/>
            <person name="Paez-Espino D."/>
            <person name="Jungbluth S."/>
            <person name="Walsh D.A."/>
            <person name="Denef V.J."/>
            <person name="McMahon K.D."/>
            <person name="Konstantinidis K.T."/>
            <person name="Eloe-Fadrosh E.A."/>
            <person name="Kyrpides N.C."/>
            <person name="Woyke T."/>
        </authorList>
    </citation>
    <scope>NUCLEOTIDE SEQUENCE</scope>
    <source>
        <strain evidence="2">GVMAG-S-ERX555967-131</strain>
    </source>
</reference>
<protein>
    <submittedName>
        <fullName evidence="2">Uncharacterized protein</fullName>
    </submittedName>
</protein>
<sequence>MLSNIVILYLLKYSIIAITLLTQTKMTLKKATTISYIIFIPFILIAPYLIINSKFYWLLLPGAMLFFSILSILLNFLSIYEDKSRFSEVTGYDPKTKEISTLNVNNEQVDRYGNLTSRKPAHCIVQMYFPFLPDRWVTLRKNALITGIISHVMGSLALYMAGISFIESKKSMKNTFGWKLFAATICVLGTYGIYNLTKDGGPSDLRKKENKCAYNRIMADSNRTIVNFIVSFVAIIVSWQGLINLVPKGKNLDDLKKIWIIFLPLYILKYSIFNLQGILLIITSALDARTNQLNLVGQLAPGTSQELDLPPCFN</sequence>
<keyword evidence="1" id="KW-1133">Transmembrane helix</keyword>
<evidence type="ECO:0000256" key="1">
    <source>
        <dbReference type="SAM" id="Phobius"/>
    </source>
</evidence>
<feature type="transmembrane region" description="Helical" evidence="1">
    <location>
        <begin position="34"/>
        <end position="51"/>
    </location>
</feature>
<dbReference type="EMBL" id="MN738790">
    <property type="protein sequence ID" value="QHT37170.1"/>
    <property type="molecule type" value="Genomic_DNA"/>
</dbReference>
<feature type="transmembrane region" description="Helical" evidence="1">
    <location>
        <begin position="225"/>
        <end position="246"/>
    </location>
</feature>
<feature type="transmembrane region" description="Helical" evidence="1">
    <location>
        <begin position="258"/>
        <end position="282"/>
    </location>
</feature>